<dbReference type="Proteomes" id="UP001642483">
    <property type="component" value="Unassembled WGS sequence"/>
</dbReference>
<evidence type="ECO:0000256" key="1">
    <source>
        <dbReference type="SAM" id="Phobius"/>
    </source>
</evidence>
<dbReference type="EMBL" id="CAWYQH010000106">
    <property type="protein sequence ID" value="CAK8687974.1"/>
    <property type="molecule type" value="Genomic_DNA"/>
</dbReference>
<accession>A0ABP0GBF1</accession>
<name>A0ABP0GBF1_CLALP</name>
<sequence>MFRVNFAATVLPIGFLIIGVRCNDRFFAGTFLLSLSAVGFGLSQSYHALLVPVIIQGVGMSCILTGGMKVLGISSLLFTDYRTGCIIKVLLVSAVLTAAGHLVTCGLVLEHRFFQVLGFMAYAVVCLCLTKHQPPVTNRSRDQENDFYEQFNPEPPDQPRYVLHDPRVCPAA</sequence>
<keyword evidence="1" id="KW-0812">Transmembrane</keyword>
<dbReference type="SUPFAM" id="SSF103473">
    <property type="entry name" value="MFS general substrate transporter"/>
    <property type="match status" value="1"/>
</dbReference>
<protein>
    <submittedName>
        <fullName evidence="2">Uncharacterized protein</fullName>
    </submittedName>
</protein>
<feature type="transmembrane region" description="Helical" evidence="1">
    <location>
        <begin position="85"/>
        <end position="107"/>
    </location>
</feature>
<comment type="caution">
    <text evidence="2">The sequence shown here is derived from an EMBL/GenBank/DDBJ whole genome shotgun (WGS) entry which is preliminary data.</text>
</comment>
<keyword evidence="1" id="KW-1133">Transmembrane helix</keyword>
<reference evidence="2 3" key="1">
    <citation type="submission" date="2024-02" db="EMBL/GenBank/DDBJ databases">
        <authorList>
            <person name="Daric V."/>
            <person name="Darras S."/>
        </authorList>
    </citation>
    <scope>NUCLEOTIDE SEQUENCE [LARGE SCALE GENOMIC DNA]</scope>
</reference>
<evidence type="ECO:0000313" key="2">
    <source>
        <dbReference type="EMBL" id="CAK8687974.1"/>
    </source>
</evidence>
<keyword evidence="1" id="KW-0472">Membrane</keyword>
<keyword evidence="3" id="KW-1185">Reference proteome</keyword>
<dbReference type="InterPro" id="IPR036259">
    <property type="entry name" value="MFS_trans_sf"/>
</dbReference>
<gene>
    <name evidence="2" type="ORF">CVLEPA_LOCUS20018</name>
</gene>
<evidence type="ECO:0000313" key="3">
    <source>
        <dbReference type="Proteomes" id="UP001642483"/>
    </source>
</evidence>
<organism evidence="2 3">
    <name type="scientific">Clavelina lepadiformis</name>
    <name type="common">Light-bulb sea squirt</name>
    <name type="synonym">Ascidia lepadiformis</name>
    <dbReference type="NCBI Taxonomy" id="159417"/>
    <lineage>
        <taxon>Eukaryota</taxon>
        <taxon>Metazoa</taxon>
        <taxon>Chordata</taxon>
        <taxon>Tunicata</taxon>
        <taxon>Ascidiacea</taxon>
        <taxon>Aplousobranchia</taxon>
        <taxon>Clavelinidae</taxon>
        <taxon>Clavelina</taxon>
    </lineage>
</organism>
<proteinExistence type="predicted"/>